<accession>A0AAP0KZJ3</accession>
<organism evidence="2 3">
    <name type="scientific">Stephania yunnanensis</name>
    <dbReference type="NCBI Taxonomy" id="152371"/>
    <lineage>
        <taxon>Eukaryota</taxon>
        <taxon>Viridiplantae</taxon>
        <taxon>Streptophyta</taxon>
        <taxon>Embryophyta</taxon>
        <taxon>Tracheophyta</taxon>
        <taxon>Spermatophyta</taxon>
        <taxon>Magnoliopsida</taxon>
        <taxon>Ranunculales</taxon>
        <taxon>Menispermaceae</taxon>
        <taxon>Menispermoideae</taxon>
        <taxon>Cissampelideae</taxon>
        <taxon>Stephania</taxon>
    </lineage>
</organism>
<feature type="region of interest" description="Disordered" evidence="1">
    <location>
        <begin position="1"/>
        <end position="63"/>
    </location>
</feature>
<reference evidence="2 3" key="1">
    <citation type="submission" date="2024-01" db="EMBL/GenBank/DDBJ databases">
        <title>Genome assemblies of Stephania.</title>
        <authorList>
            <person name="Yang L."/>
        </authorList>
    </citation>
    <scope>NUCLEOTIDE SEQUENCE [LARGE SCALE GENOMIC DNA]</scope>
    <source>
        <strain evidence="2">YNDBR</strain>
        <tissue evidence="2">Leaf</tissue>
    </source>
</reference>
<evidence type="ECO:0000256" key="1">
    <source>
        <dbReference type="SAM" id="MobiDB-lite"/>
    </source>
</evidence>
<proteinExistence type="predicted"/>
<protein>
    <submittedName>
        <fullName evidence="2">Uncharacterized protein</fullName>
    </submittedName>
</protein>
<sequence>MPPHPSSNGSPSILDLADGSSSPRWPSLGPSASLPSHAPQSPTAPPFTSSTASALTPSARYRQ</sequence>
<keyword evidence="3" id="KW-1185">Reference proteome</keyword>
<evidence type="ECO:0000313" key="3">
    <source>
        <dbReference type="Proteomes" id="UP001420932"/>
    </source>
</evidence>
<comment type="caution">
    <text evidence="2">The sequence shown here is derived from an EMBL/GenBank/DDBJ whole genome shotgun (WGS) entry which is preliminary data.</text>
</comment>
<evidence type="ECO:0000313" key="2">
    <source>
        <dbReference type="EMBL" id="KAK9160863.1"/>
    </source>
</evidence>
<dbReference type="Proteomes" id="UP001420932">
    <property type="component" value="Unassembled WGS sequence"/>
</dbReference>
<name>A0AAP0KZJ3_9MAGN</name>
<gene>
    <name evidence="2" type="ORF">Syun_007204</name>
</gene>
<dbReference type="AlphaFoldDB" id="A0AAP0KZJ3"/>
<dbReference type="EMBL" id="JBBNAF010000003">
    <property type="protein sequence ID" value="KAK9160863.1"/>
    <property type="molecule type" value="Genomic_DNA"/>
</dbReference>
<feature type="compositionally biased region" description="Low complexity" evidence="1">
    <location>
        <begin position="38"/>
        <end position="63"/>
    </location>
</feature>
<feature type="compositionally biased region" description="Polar residues" evidence="1">
    <location>
        <begin position="1"/>
        <end position="11"/>
    </location>
</feature>